<evidence type="ECO:0000313" key="3">
    <source>
        <dbReference type="Proteomes" id="UP000275652"/>
    </source>
</evidence>
<dbReference type="Proteomes" id="UP000284702">
    <property type="component" value="Unassembled WGS sequence"/>
</dbReference>
<dbReference type="SUPFAM" id="SSF49899">
    <property type="entry name" value="Concanavalin A-like lectins/glucanases"/>
    <property type="match status" value="1"/>
</dbReference>
<evidence type="ECO:0000313" key="1">
    <source>
        <dbReference type="EMBL" id="RLO13030.1"/>
    </source>
</evidence>
<proteinExistence type="predicted"/>
<comment type="caution">
    <text evidence="2">The sequence shown here is derived from an EMBL/GenBank/DDBJ whole genome shotgun (WGS) entry which is preliminary data.</text>
</comment>
<organism evidence="2 4">
    <name type="scientific">Aphanomyces astaci</name>
    <name type="common">Crayfish plague agent</name>
    <dbReference type="NCBI Taxonomy" id="112090"/>
    <lineage>
        <taxon>Eukaryota</taxon>
        <taxon>Sar</taxon>
        <taxon>Stramenopiles</taxon>
        <taxon>Oomycota</taxon>
        <taxon>Saprolegniomycetes</taxon>
        <taxon>Saprolegniales</taxon>
        <taxon>Verrucalvaceae</taxon>
        <taxon>Aphanomyces</taxon>
    </lineage>
</organism>
<dbReference type="Gene3D" id="2.60.120.920">
    <property type="match status" value="1"/>
</dbReference>
<dbReference type="Gene3D" id="3.30.710.10">
    <property type="entry name" value="Potassium Channel Kv1.1, Chain A"/>
    <property type="match status" value="1"/>
</dbReference>
<evidence type="ECO:0008006" key="5">
    <source>
        <dbReference type="Google" id="ProtNLM"/>
    </source>
</evidence>
<dbReference type="SUPFAM" id="SSF54695">
    <property type="entry name" value="POZ domain"/>
    <property type="match status" value="1"/>
</dbReference>
<dbReference type="EMBL" id="QUTI01009691">
    <property type="protein sequence ID" value="RLO13030.1"/>
    <property type="molecule type" value="Genomic_DNA"/>
</dbReference>
<reference evidence="2 4" key="2">
    <citation type="submission" date="2018-07" db="EMBL/GenBank/DDBJ databases">
        <title>Annotation of Aphanomyces astaci genome assembly.</title>
        <authorList>
            <person name="Studholme D.J."/>
        </authorList>
    </citation>
    <scope>NUCLEOTIDE SEQUENCE [LARGE SCALE GENOMIC DNA]</scope>
    <source>
        <strain evidence="2">Pc</strain>
    </source>
</reference>
<evidence type="ECO:0000313" key="4">
    <source>
        <dbReference type="Proteomes" id="UP000284702"/>
    </source>
</evidence>
<dbReference type="InterPro" id="IPR043136">
    <property type="entry name" value="B30.2/SPRY_sf"/>
</dbReference>
<accession>A0A3L6VVX7</accession>
<sequence>MHGTSNGALGSFAAALKDIHDAQAHEQRYMRDQHARYLEQVREAQQVELKSLADKHASQLAAFFEDVQRSTAQIDVEAGALMEKKRQWEMVEQRVHEAVEKLSHSVIKLNVGGRIFAIPKETLLKFEGSYFHAMFCEGLPPLKKQRLMKTLDYLNLEVLEWDASASVGITDGTILISEDKRTVSFALSIADESGFIQANRPVDRVSIQLVSRGNTLNDMPLTYIGLEAFQRDGDVDSVVSYNICSGEVSRGHLCEDIPRGQTFVDGDILTIVYNRQDKTIHFAKNGLDMGICLEDVPEKKYYPYVDTNCDGICLSLAS</sequence>
<dbReference type="InterPro" id="IPR013320">
    <property type="entry name" value="ConA-like_dom_sf"/>
</dbReference>
<dbReference type="EMBL" id="MZMZ02002111">
    <property type="protein sequence ID" value="RQM27266.1"/>
    <property type="molecule type" value="Genomic_DNA"/>
</dbReference>
<name>A0A3L6VVX7_APHAT</name>
<dbReference type="AlphaFoldDB" id="A0A3L6VVX7"/>
<gene>
    <name evidence="2" type="ORF">B5M09_004523</name>
    <name evidence="1" type="ORF">DYB28_010506</name>
</gene>
<reference evidence="1 3" key="1">
    <citation type="journal article" date="2018" name="J. Invertebr. Pathol.">
        <title>New genotyping method for the causative agent of crayfish plague (Aphanomyces astaci) based on whole genome data.</title>
        <authorList>
            <person name="Minardi D."/>
            <person name="Studholme D.J."/>
            <person name="van der Giezen M."/>
            <person name="Pretto T."/>
            <person name="Oidtmann B."/>
        </authorList>
    </citation>
    <scope>NUCLEOTIDE SEQUENCE [LARGE SCALE GENOMIC DNA]</scope>
    <source>
        <strain evidence="1 3">KB13</strain>
    </source>
</reference>
<dbReference type="VEuPathDB" id="FungiDB:H257_14516"/>
<evidence type="ECO:0000313" key="2">
    <source>
        <dbReference type="EMBL" id="RQM27266.1"/>
    </source>
</evidence>
<protein>
    <recommendedName>
        <fullName evidence="5">SPRY domain-containing protein</fullName>
    </recommendedName>
</protein>
<keyword evidence="4" id="KW-1185">Reference proteome</keyword>
<dbReference type="InterPro" id="IPR011333">
    <property type="entry name" value="SKP1/BTB/POZ_sf"/>
</dbReference>
<dbReference type="Proteomes" id="UP000275652">
    <property type="component" value="Unassembled WGS sequence"/>
</dbReference>